<gene>
    <name evidence="1" type="ORF">SAMN05660830_03113</name>
</gene>
<evidence type="ECO:0000313" key="1">
    <source>
        <dbReference type="EMBL" id="SHJ73652.1"/>
    </source>
</evidence>
<organism evidence="1 2">
    <name type="scientific">Halodesulfovibrio aestuarii</name>
    <dbReference type="NCBI Taxonomy" id="126333"/>
    <lineage>
        <taxon>Bacteria</taxon>
        <taxon>Pseudomonadati</taxon>
        <taxon>Thermodesulfobacteriota</taxon>
        <taxon>Desulfovibrionia</taxon>
        <taxon>Desulfovibrionales</taxon>
        <taxon>Desulfovibrionaceae</taxon>
        <taxon>Halodesulfovibrio</taxon>
    </lineage>
</organism>
<reference evidence="1 2" key="1">
    <citation type="submission" date="2016-11" db="EMBL/GenBank/DDBJ databases">
        <authorList>
            <person name="Varghese N."/>
            <person name="Submissions S."/>
        </authorList>
    </citation>
    <scope>NUCLEOTIDE SEQUENCE [LARGE SCALE GENOMIC DNA]</scope>
    <source>
        <strain evidence="1 2">DSM 17919</strain>
    </source>
</reference>
<dbReference type="EMBL" id="FQZR01000012">
    <property type="protein sequence ID" value="SHJ73652.1"/>
    <property type="molecule type" value="Genomic_DNA"/>
</dbReference>
<dbReference type="Proteomes" id="UP000184001">
    <property type="component" value="Unassembled WGS sequence"/>
</dbReference>
<accession>A0A8G2FJ95</accession>
<protein>
    <submittedName>
        <fullName evidence="1">Uncharacterized protein</fullName>
    </submittedName>
</protein>
<sequence length="154" mass="17554">MNEYDVTHESISKITSEAALLSTHSGHELHPHLTGFVEADKTPSARISHRHNLEKSKVCAQQQEIELLHVYRTALKLFSDEDPSEHDFRASYQRTFVLAATIYVPYLSTASGLKPACRLTSTSSYNKLHLKFHVHDKCLSRCFSLTRDFFIDTC</sequence>
<evidence type="ECO:0000313" key="2">
    <source>
        <dbReference type="Proteomes" id="UP000184001"/>
    </source>
</evidence>
<dbReference type="AlphaFoldDB" id="A0A8G2FJ95"/>
<name>A0A8G2FJ95_9BACT</name>
<comment type="caution">
    <text evidence="1">The sequence shown here is derived from an EMBL/GenBank/DDBJ whole genome shotgun (WGS) entry which is preliminary data.</text>
</comment>
<proteinExistence type="predicted"/>